<evidence type="ECO:0000313" key="1">
    <source>
        <dbReference type="EMBL" id="ODH33793.1"/>
    </source>
</evidence>
<dbReference type="AlphaFoldDB" id="A0A1D2JGF3"/>
<dbReference type="EMBL" id="LZYO01000109">
    <property type="protein sequence ID" value="ODH33793.1"/>
    <property type="molecule type" value="Genomic_DNA"/>
</dbReference>
<evidence type="ECO:0000313" key="2">
    <source>
        <dbReference type="Proteomes" id="UP000242814"/>
    </source>
</evidence>
<sequence>MKDLKGDNTPAAKRRSKLAITIANLEEKIKTHMQKTTKMSFNKAEDLDHALRESKRNRLVIAKMVVLRNELGGN</sequence>
<protein>
    <submittedName>
        <fullName evidence="1">Uncharacterized protein</fullName>
    </submittedName>
</protein>
<comment type="caution">
    <text evidence="1">The sequence shown here is derived from an EMBL/GenBank/DDBJ whole genome shotgun (WGS) entry which is preliminary data.</text>
</comment>
<gene>
    <name evidence="1" type="ORF">ACO22_03275</name>
</gene>
<accession>A0A1D2JGF3</accession>
<proteinExistence type="predicted"/>
<name>A0A1D2JGF3_PARBR</name>
<reference evidence="1 2" key="1">
    <citation type="submission" date="2016-06" db="EMBL/GenBank/DDBJ databases">
        <authorList>
            <person name="Kjaerup R.B."/>
            <person name="Dalgaard T.S."/>
            <person name="Juul-Madsen H.R."/>
        </authorList>
    </citation>
    <scope>NUCLEOTIDE SEQUENCE [LARGE SCALE GENOMIC DNA]</scope>
    <source>
        <strain evidence="1 2">Pb300</strain>
    </source>
</reference>
<organism evidence="1 2">
    <name type="scientific">Paracoccidioides brasiliensis</name>
    <dbReference type="NCBI Taxonomy" id="121759"/>
    <lineage>
        <taxon>Eukaryota</taxon>
        <taxon>Fungi</taxon>
        <taxon>Dikarya</taxon>
        <taxon>Ascomycota</taxon>
        <taxon>Pezizomycotina</taxon>
        <taxon>Eurotiomycetes</taxon>
        <taxon>Eurotiomycetidae</taxon>
        <taxon>Onygenales</taxon>
        <taxon>Ajellomycetaceae</taxon>
        <taxon>Paracoccidioides</taxon>
    </lineage>
</organism>
<dbReference type="Proteomes" id="UP000242814">
    <property type="component" value="Unassembled WGS sequence"/>
</dbReference>